<dbReference type="Pfam" id="PF24807">
    <property type="entry name" value="WD40_CDC20-Fz"/>
    <property type="match status" value="1"/>
</dbReference>
<feature type="repeat" description="WD" evidence="5">
    <location>
        <begin position="697"/>
        <end position="729"/>
    </location>
</feature>
<dbReference type="EMBL" id="CAJRST010007779">
    <property type="protein sequence ID" value="CAG5896712.1"/>
    <property type="molecule type" value="Genomic_DNA"/>
</dbReference>
<keyword evidence="4" id="KW-0325">Glycoprotein</keyword>
<dbReference type="CDD" id="cd00200">
    <property type="entry name" value="WD40"/>
    <property type="match status" value="1"/>
</dbReference>
<dbReference type="InterPro" id="IPR001680">
    <property type="entry name" value="WD40_rpt"/>
</dbReference>
<dbReference type="PANTHER" id="PTHR19918">
    <property type="entry name" value="CELL DIVISION CYCLE 20 CDC20 FIZZY -RELATED"/>
    <property type="match status" value="1"/>
</dbReference>
<evidence type="ECO:0000259" key="8">
    <source>
        <dbReference type="Pfam" id="PF24807"/>
    </source>
</evidence>
<evidence type="ECO:0000256" key="6">
    <source>
        <dbReference type="SAM" id="MobiDB-lite"/>
    </source>
</evidence>
<dbReference type="OrthoDB" id="10263272at2759"/>
<dbReference type="SUPFAM" id="SSF50978">
    <property type="entry name" value="WD40 repeat-like"/>
    <property type="match status" value="1"/>
</dbReference>
<dbReference type="InterPro" id="IPR037055">
    <property type="entry name" value="MHC_I-like_Ag-recog_sf"/>
</dbReference>
<dbReference type="Gene3D" id="3.30.500.10">
    <property type="entry name" value="MHC class I-like antigen recognition-like"/>
    <property type="match status" value="1"/>
</dbReference>
<sequence>MYLRGFVLSLCFHLSQAVPLPVDAIIIQIQQWGEVGAQHVASKVLLNGVTFTSSDQQVNSIIRTMSAGARLPASVGVSPIPALKEHTILRSRDCILEGPQLHWTDRVLYDGEVYLTLAPNDTWTAHLPQAMALKQLWDQDVEHTRTEKTLLQKGCVQLMRELRLSEEHSAPGNLLPRFLIPILAVVIYAGLIAVSILISKNKGSVLPGGVIGSVIHYPKDMKGMEPERKGNEEDYGGKRVILPCVPRFLGEIYENGGTMAHFGFESDIHSILKLDMPITNAPMARWQRKASSSNPPTVSGLSPGKSANASLSSSKTPSKTPGKNKKTPSKMGGDRFIPIRNSKQMDVANFLLTKENEPVDANAAGPSESQKAWSVSLNGYNIEDAKILHLTGKPLNAPEGYQNNLKVLYSQGTTPASVKKTRYISSTPDRILDAPDLRNDFYLNLLDWSSRNVLAVALHNSVYLWDATQGDITLLMKLEREEDYICSLSWTKEGSYLAVGASDGKVQLWDVENQKRLRSMASHTARVGSLSWNDHILSSGSRSGHIHHHDVRVADHHISTLIAHSQEVCGLKWSPDGRYLASGGNDNLVCLWPRVQEGGAGDSQLIRCWSEHQGAVKALAWCPWQPNVLASGGGTSDRHIRIWNVNSGSCISSLDTQSQISSLVFAPNYKELVSAHGYAHNNVAIWKYPSLTKVAELNGHEDRVLNLILSPDFSTVATVAGDETIRLWKSFEMDPVKKKAKERLVKSTSGVIHQSIR</sequence>
<dbReference type="Gene3D" id="2.130.10.10">
    <property type="entry name" value="YVTN repeat-like/Quinoprotein amine dehydrogenase"/>
    <property type="match status" value="1"/>
</dbReference>
<dbReference type="InterPro" id="IPR011162">
    <property type="entry name" value="MHC_I/II-like_Ag-recog"/>
</dbReference>
<feature type="region of interest" description="Disordered" evidence="6">
    <location>
        <begin position="286"/>
        <end position="337"/>
    </location>
</feature>
<dbReference type="GO" id="GO:0005680">
    <property type="term" value="C:anaphase-promoting complex"/>
    <property type="evidence" value="ECO:0007669"/>
    <property type="project" value="TreeGrafter"/>
</dbReference>
<dbReference type="SMART" id="SM00320">
    <property type="entry name" value="WD40"/>
    <property type="match status" value="7"/>
</dbReference>
<dbReference type="Proteomes" id="UP000677803">
    <property type="component" value="Unassembled WGS sequence"/>
</dbReference>
<dbReference type="GO" id="GO:1905786">
    <property type="term" value="P:positive regulation of anaphase-promoting complex-dependent catabolic process"/>
    <property type="evidence" value="ECO:0007669"/>
    <property type="project" value="TreeGrafter"/>
</dbReference>
<dbReference type="SUPFAM" id="SSF54452">
    <property type="entry name" value="MHC antigen-recognition domain"/>
    <property type="match status" value="1"/>
</dbReference>
<name>A0A8S4AQR2_9TELE</name>
<dbReference type="InterPro" id="IPR056150">
    <property type="entry name" value="WD40_CDC20-Fz"/>
</dbReference>
<evidence type="ECO:0000256" key="2">
    <source>
        <dbReference type="ARBA" id="ARBA00022574"/>
    </source>
</evidence>
<reference evidence="9" key="1">
    <citation type="submission" date="2021-05" db="EMBL/GenBank/DDBJ databases">
        <authorList>
            <person name="Tigano A."/>
        </authorList>
    </citation>
    <scope>NUCLEOTIDE SEQUENCE</scope>
</reference>
<feature type="compositionally biased region" description="Low complexity" evidence="6">
    <location>
        <begin position="302"/>
        <end position="321"/>
    </location>
</feature>
<protein>
    <submittedName>
        <fullName evidence="9">(Atlantic silverside) hypothetical protein</fullName>
    </submittedName>
</protein>
<dbReference type="InterPro" id="IPR033010">
    <property type="entry name" value="Cdc20/Fizzy"/>
</dbReference>
<feature type="repeat" description="WD" evidence="5">
    <location>
        <begin position="634"/>
        <end position="653"/>
    </location>
</feature>
<feature type="repeat" description="WD" evidence="5">
    <location>
        <begin position="478"/>
        <end position="519"/>
    </location>
</feature>
<feature type="repeat" description="WD" evidence="5">
    <location>
        <begin position="561"/>
        <end position="592"/>
    </location>
</feature>
<dbReference type="InterPro" id="IPR036322">
    <property type="entry name" value="WD40_repeat_dom_sf"/>
</dbReference>
<comment type="caution">
    <text evidence="9">The sequence shown here is derived from an EMBL/GenBank/DDBJ whole genome shotgun (WGS) entry which is preliminary data.</text>
</comment>
<gene>
    <name evidence="9" type="ORF">MMEN_LOCUS7776</name>
</gene>
<dbReference type="InterPro" id="IPR015943">
    <property type="entry name" value="WD40/YVTN_repeat-like_dom_sf"/>
</dbReference>
<evidence type="ECO:0000256" key="3">
    <source>
        <dbReference type="ARBA" id="ARBA00022737"/>
    </source>
</evidence>
<dbReference type="GO" id="GO:0031145">
    <property type="term" value="P:anaphase-promoting complex-dependent catabolic process"/>
    <property type="evidence" value="ECO:0007669"/>
    <property type="project" value="TreeGrafter"/>
</dbReference>
<keyword evidence="2 5" id="KW-0853">WD repeat</keyword>
<evidence type="ECO:0000313" key="10">
    <source>
        <dbReference type="Proteomes" id="UP000677803"/>
    </source>
</evidence>
<feature type="domain" description="CDC20/Fizzy WD40" evidence="8">
    <location>
        <begin position="432"/>
        <end position="728"/>
    </location>
</feature>
<feature type="signal peptide" evidence="7">
    <location>
        <begin position="1"/>
        <end position="17"/>
    </location>
</feature>
<keyword evidence="7" id="KW-0732">Signal</keyword>
<dbReference type="AlphaFoldDB" id="A0A8S4AQR2"/>
<dbReference type="PANTHER" id="PTHR19918:SF3">
    <property type="entry name" value="CELL DIVISION CYCLE PROTEIN 20 HOMOLOG"/>
    <property type="match status" value="1"/>
</dbReference>
<evidence type="ECO:0000256" key="1">
    <source>
        <dbReference type="ARBA" id="ARBA00006445"/>
    </source>
</evidence>
<proteinExistence type="inferred from homology"/>
<evidence type="ECO:0000256" key="4">
    <source>
        <dbReference type="ARBA" id="ARBA00023180"/>
    </source>
</evidence>
<comment type="similarity">
    <text evidence="1">Belongs to the WD repeat CDC20/Fizzy family.</text>
</comment>
<dbReference type="PROSITE" id="PS50082">
    <property type="entry name" value="WD_REPEATS_2"/>
    <property type="match status" value="4"/>
</dbReference>
<keyword evidence="3" id="KW-0677">Repeat</keyword>
<feature type="compositionally biased region" description="Polar residues" evidence="6">
    <location>
        <begin position="289"/>
        <end position="300"/>
    </location>
</feature>
<accession>A0A8S4AQR2</accession>
<evidence type="ECO:0000313" key="9">
    <source>
        <dbReference type="EMBL" id="CAG5896712.1"/>
    </source>
</evidence>
<dbReference type="GO" id="GO:1990757">
    <property type="term" value="F:ubiquitin ligase activator activity"/>
    <property type="evidence" value="ECO:0007669"/>
    <property type="project" value="TreeGrafter"/>
</dbReference>
<evidence type="ECO:0000256" key="7">
    <source>
        <dbReference type="SAM" id="SignalP"/>
    </source>
</evidence>
<feature type="chain" id="PRO_5035947390" evidence="7">
    <location>
        <begin position="18"/>
        <end position="757"/>
    </location>
</feature>
<organism evidence="9 10">
    <name type="scientific">Menidia menidia</name>
    <name type="common">Atlantic silverside</name>
    <dbReference type="NCBI Taxonomy" id="238744"/>
    <lineage>
        <taxon>Eukaryota</taxon>
        <taxon>Metazoa</taxon>
        <taxon>Chordata</taxon>
        <taxon>Craniata</taxon>
        <taxon>Vertebrata</taxon>
        <taxon>Euteleostomi</taxon>
        <taxon>Actinopterygii</taxon>
        <taxon>Neopterygii</taxon>
        <taxon>Teleostei</taxon>
        <taxon>Neoteleostei</taxon>
        <taxon>Acanthomorphata</taxon>
        <taxon>Ovalentaria</taxon>
        <taxon>Atherinomorphae</taxon>
        <taxon>Atheriniformes</taxon>
        <taxon>Atherinopsidae</taxon>
        <taxon>Menidiinae</taxon>
        <taxon>Menidia</taxon>
    </lineage>
</organism>
<keyword evidence="10" id="KW-1185">Reference proteome</keyword>
<dbReference type="PROSITE" id="PS50294">
    <property type="entry name" value="WD_REPEATS_REGION"/>
    <property type="match status" value="3"/>
</dbReference>
<evidence type="ECO:0000256" key="5">
    <source>
        <dbReference type="PROSITE-ProRule" id="PRU00221"/>
    </source>
</evidence>
<dbReference type="GO" id="GO:0010997">
    <property type="term" value="F:anaphase-promoting complex binding"/>
    <property type="evidence" value="ECO:0007669"/>
    <property type="project" value="InterPro"/>
</dbReference>